<dbReference type="InterPro" id="IPR003830">
    <property type="entry name" value="ComA_synth"/>
</dbReference>
<dbReference type="Gene3D" id="3.20.20.70">
    <property type="entry name" value="Aldolase class I"/>
    <property type="match status" value="1"/>
</dbReference>
<dbReference type="AlphaFoldDB" id="T0C9M3"/>
<protein>
    <submittedName>
        <fullName evidence="2">Phosphosulfolactate synthase</fullName>
    </submittedName>
</protein>
<proteinExistence type="inferred from homology"/>
<evidence type="ECO:0000256" key="1">
    <source>
        <dbReference type="ARBA" id="ARBA00010424"/>
    </source>
</evidence>
<dbReference type="SUPFAM" id="SSF102110">
    <property type="entry name" value="(2r)-phospho-3-sulfolactate synthase ComA"/>
    <property type="match status" value="1"/>
</dbReference>
<dbReference type="STRING" id="1356854.N007_19130"/>
<organism evidence="2 3">
    <name type="scientific">Alicyclobacillus acidoterrestris (strain ATCC 49025 / DSM 3922 / CIP 106132 / NCIMB 13137 / GD3B)</name>
    <dbReference type="NCBI Taxonomy" id="1356854"/>
    <lineage>
        <taxon>Bacteria</taxon>
        <taxon>Bacillati</taxon>
        <taxon>Bacillota</taxon>
        <taxon>Bacilli</taxon>
        <taxon>Bacillales</taxon>
        <taxon>Alicyclobacillaceae</taxon>
        <taxon>Alicyclobacillus</taxon>
    </lineage>
</organism>
<name>T0C9M3_ALIAG</name>
<gene>
    <name evidence="2" type="ORF">K1I37_19950</name>
</gene>
<dbReference type="InterPro" id="IPR036112">
    <property type="entry name" value="ComA_synth_sf"/>
</dbReference>
<dbReference type="eggNOG" id="COG1809">
    <property type="taxonomic scope" value="Bacteria"/>
</dbReference>
<dbReference type="RefSeq" id="WP_021294979.1">
    <property type="nucleotide sequence ID" value="NZ_AURB01000026.1"/>
</dbReference>
<dbReference type="InterPro" id="IPR013785">
    <property type="entry name" value="Aldolase_TIM"/>
</dbReference>
<dbReference type="Pfam" id="PF02679">
    <property type="entry name" value="ComA"/>
    <property type="match status" value="1"/>
</dbReference>
<reference evidence="3" key="1">
    <citation type="journal article" date="2022" name="G3 (Bethesda)">
        <title>Unveiling the complete genome sequence of Alicyclobacillus acidoterrestris DSM 3922T, a taint-producing strain.</title>
        <authorList>
            <person name="Leonardo I.C."/>
            <person name="Barreto Crespo M.T."/>
            <person name="Gaspar F.B."/>
        </authorList>
    </citation>
    <scope>NUCLEOTIDE SEQUENCE [LARGE SCALE GENOMIC DNA]</scope>
    <source>
        <strain evidence="3">DSM 3922</strain>
    </source>
</reference>
<dbReference type="EMBL" id="CP080467">
    <property type="protein sequence ID" value="UNO48863.1"/>
    <property type="molecule type" value="Genomic_DNA"/>
</dbReference>
<keyword evidence="3" id="KW-1185">Reference proteome</keyword>
<accession>T0C9M3</accession>
<evidence type="ECO:0000313" key="3">
    <source>
        <dbReference type="Proteomes" id="UP000829401"/>
    </source>
</evidence>
<evidence type="ECO:0000313" key="2">
    <source>
        <dbReference type="EMBL" id="UNO48863.1"/>
    </source>
</evidence>
<sequence length="264" mass="29314">MSDVTATVAFHGLDLPKRAPKPRTTGWTVLIDNGVPMRFFEDVIASAADYIDLVKFGWGTAIVSPVVSAKIDCLRAHDVDFYFGGTLFEKFYIQGKLDAYHAFCQSCACRYVEVSNGTIPLSNRQKSELIHTFAKDFYVLSEVGHKDAREADKFTPTEWLTCIQEDLEAGAYKVITESRESGTSGICQADGTPRTGIVKQIQASGIHADQLIFEAPTKSLQTYFIERFGTNVCLGNIPMTDVISLETLRLGLRSDTFMHFESLN</sequence>
<accession>A0A9E7CVY8</accession>
<dbReference type="Proteomes" id="UP000829401">
    <property type="component" value="Chromosome"/>
</dbReference>
<dbReference type="KEGG" id="aaco:K1I37_19950"/>
<comment type="similarity">
    <text evidence="1">Belongs to the phosphosulfolactate synthase family.</text>
</comment>